<proteinExistence type="predicted"/>
<evidence type="ECO:0000313" key="2">
    <source>
        <dbReference type="Proteomes" id="UP000183567"/>
    </source>
</evidence>
<organism evidence="1 2">
    <name type="scientific">Rhizopogon vesiculosus</name>
    <dbReference type="NCBI Taxonomy" id="180088"/>
    <lineage>
        <taxon>Eukaryota</taxon>
        <taxon>Fungi</taxon>
        <taxon>Dikarya</taxon>
        <taxon>Basidiomycota</taxon>
        <taxon>Agaricomycotina</taxon>
        <taxon>Agaricomycetes</taxon>
        <taxon>Agaricomycetidae</taxon>
        <taxon>Boletales</taxon>
        <taxon>Suillineae</taxon>
        <taxon>Rhizopogonaceae</taxon>
        <taxon>Rhizopogon</taxon>
    </lineage>
</organism>
<dbReference type="AlphaFoldDB" id="A0A1J8PP56"/>
<accession>A0A1J8PP56</accession>
<keyword evidence="2" id="KW-1185">Reference proteome</keyword>
<gene>
    <name evidence="1" type="ORF">AZE42_03059</name>
</gene>
<dbReference type="OrthoDB" id="2632220at2759"/>
<dbReference type="Proteomes" id="UP000183567">
    <property type="component" value="Unassembled WGS sequence"/>
</dbReference>
<protein>
    <recommendedName>
        <fullName evidence="3">F-box domain-containing protein</fullName>
    </recommendedName>
</protein>
<dbReference type="EMBL" id="LVVM01005320">
    <property type="protein sequence ID" value="OJA10926.1"/>
    <property type="molecule type" value="Genomic_DNA"/>
</dbReference>
<evidence type="ECO:0008006" key="3">
    <source>
        <dbReference type="Google" id="ProtNLM"/>
    </source>
</evidence>
<comment type="caution">
    <text evidence="1">The sequence shown here is derived from an EMBL/GenBank/DDBJ whole genome shotgun (WGS) entry which is preliminary data.</text>
</comment>
<name>A0A1J8PP56_9AGAM</name>
<evidence type="ECO:0000313" key="1">
    <source>
        <dbReference type="EMBL" id="OJA10926.1"/>
    </source>
</evidence>
<sequence length="202" mass="23048">MRLKHLRCPSVDSAAWKHLSNLPNLTTITIYGALDGFMLKWDDVIFTPFLNVTSLFFRLPSAADIITVIRHSEFPSLKKFKVVVDVLPCLEAEQLVRVLTQCNACDTLEYVSVNSFDSVAKWGLNKHSDKPSAVIKPLLCFLQLRTLDLWLHHTIYLDNDLLLEAMSSWPHIHTLHLHSGNVRHHLLLHSADYLQRSGFVPT</sequence>
<reference evidence="1 2" key="1">
    <citation type="submission" date="2016-03" db="EMBL/GenBank/DDBJ databases">
        <title>Comparative genomics of the ectomycorrhizal sister species Rhizopogon vinicolor and Rhizopogon vesiculosus (Basidiomycota: Boletales) reveals a divergence of the mating type B locus.</title>
        <authorList>
            <person name="Mujic A.B."/>
            <person name="Kuo A."/>
            <person name="Tritt A."/>
            <person name="Lipzen A."/>
            <person name="Chen C."/>
            <person name="Johnson J."/>
            <person name="Sharma A."/>
            <person name="Barry K."/>
            <person name="Grigoriev I.V."/>
            <person name="Spatafora J.W."/>
        </authorList>
    </citation>
    <scope>NUCLEOTIDE SEQUENCE [LARGE SCALE GENOMIC DNA]</scope>
    <source>
        <strain evidence="1 2">AM-OR11-056</strain>
    </source>
</reference>